<dbReference type="EMBL" id="CP109546">
    <property type="protein sequence ID" value="WTZ12559.1"/>
    <property type="molecule type" value="Genomic_DNA"/>
</dbReference>
<dbReference type="AlphaFoldDB" id="A0AAU3I4Z8"/>
<gene>
    <name evidence="3" type="ORF">OG699_34005</name>
</gene>
<dbReference type="Pfam" id="PF14016">
    <property type="entry name" value="DUF4232"/>
    <property type="match status" value="1"/>
</dbReference>
<evidence type="ECO:0000256" key="1">
    <source>
        <dbReference type="SAM" id="MobiDB-lite"/>
    </source>
</evidence>
<accession>A0AAU3I4Z8</accession>
<feature type="domain" description="DUF4232" evidence="2">
    <location>
        <begin position="107"/>
        <end position="239"/>
    </location>
</feature>
<protein>
    <submittedName>
        <fullName evidence="3">DUF4232 domain-containing protein</fullName>
    </submittedName>
</protein>
<organism evidence="3">
    <name type="scientific">Streptomyces sp. NBC_01393</name>
    <dbReference type="NCBI Taxonomy" id="2903851"/>
    <lineage>
        <taxon>Bacteria</taxon>
        <taxon>Bacillati</taxon>
        <taxon>Actinomycetota</taxon>
        <taxon>Actinomycetes</taxon>
        <taxon>Kitasatosporales</taxon>
        <taxon>Streptomycetaceae</taxon>
        <taxon>Streptomyces</taxon>
    </lineage>
</organism>
<feature type="region of interest" description="Disordered" evidence="1">
    <location>
        <begin position="65"/>
        <end position="88"/>
    </location>
</feature>
<name>A0AAU3I4Z8_9ACTN</name>
<evidence type="ECO:0000313" key="3">
    <source>
        <dbReference type="EMBL" id="WTZ12559.1"/>
    </source>
</evidence>
<feature type="compositionally biased region" description="Basic and acidic residues" evidence="1">
    <location>
        <begin position="66"/>
        <end position="80"/>
    </location>
</feature>
<feature type="region of interest" description="Disordered" evidence="1">
    <location>
        <begin position="1"/>
        <end position="34"/>
    </location>
</feature>
<dbReference type="InterPro" id="IPR025326">
    <property type="entry name" value="DUF4232"/>
</dbReference>
<evidence type="ECO:0000259" key="2">
    <source>
        <dbReference type="Pfam" id="PF14016"/>
    </source>
</evidence>
<sequence length="243" mass="25311">MIATSPKRVGAAAAAERPRRAGASTVAVPPHGDRSRAAGIRAKWVRPVVLACLVATATSGCGLSAELDRERDPGRTHVPDRASSPDPLVIEVPEPSNSVPVQQGRGCPPSGLRLDTGLVNAAMGLRAVTLTLTDCGKRPYKVNGYPAIAQVLDEEGAPITGVHSVVGTDKVPMAPADPGPEPFTLNPGDSAHAALYWRMAAQHGVYLRVAPQKGQDAVTLRLADYLDIGPENTLATTAWTPAS</sequence>
<reference evidence="3" key="1">
    <citation type="submission" date="2022-10" db="EMBL/GenBank/DDBJ databases">
        <title>The complete genomes of actinobacterial strains from the NBC collection.</title>
        <authorList>
            <person name="Joergensen T.S."/>
            <person name="Alvarez Arevalo M."/>
            <person name="Sterndorff E.B."/>
            <person name="Faurdal D."/>
            <person name="Vuksanovic O."/>
            <person name="Mourched A.-S."/>
            <person name="Charusanti P."/>
            <person name="Shaw S."/>
            <person name="Blin K."/>
            <person name="Weber T."/>
        </authorList>
    </citation>
    <scope>NUCLEOTIDE SEQUENCE</scope>
    <source>
        <strain evidence="3">NBC_01393</strain>
    </source>
</reference>
<proteinExistence type="predicted"/>